<reference evidence="2" key="1">
    <citation type="submission" date="2016-10" db="EMBL/GenBank/DDBJ databases">
        <authorList>
            <person name="Varghese N."/>
            <person name="Submissions S."/>
        </authorList>
    </citation>
    <scope>NUCLEOTIDE SEQUENCE [LARGE SCALE GENOMIC DNA]</scope>
    <source>
        <strain evidence="2">DSM 25575</strain>
    </source>
</reference>
<organism evidence="1 2">
    <name type="scientific">Chryseobacterium oleae</name>
    <dbReference type="NCBI Taxonomy" id="491207"/>
    <lineage>
        <taxon>Bacteria</taxon>
        <taxon>Pseudomonadati</taxon>
        <taxon>Bacteroidota</taxon>
        <taxon>Flavobacteriia</taxon>
        <taxon>Flavobacteriales</taxon>
        <taxon>Weeksellaceae</taxon>
        <taxon>Chryseobacterium group</taxon>
        <taxon>Chryseobacterium</taxon>
    </lineage>
</organism>
<dbReference type="Proteomes" id="UP000198769">
    <property type="component" value="Unassembled WGS sequence"/>
</dbReference>
<dbReference type="EMBL" id="FOVD01000001">
    <property type="protein sequence ID" value="SFN15577.1"/>
    <property type="molecule type" value="Genomic_DNA"/>
</dbReference>
<protein>
    <submittedName>
        <fullName evidence="1">Uncharacterized protein</fullName>
    </submittedName>
</protein>
<dbReference type="AlphaFoldDB" id="A0A1I4WQ64"/>
<gene>
    <name evidence="1" type="ORF">SAMN05421594_1420</name>
</gene>
<sequence>MLALLKKRGRVQEMICENVPRYGVVVVDVVVDVETEDSPEISNSGVEIADMFLRKFILYGTNVQIILR</sequence>
<evidence type="ECO:0000313" key="2">
    <source>
        <dbReference type="Proteomes" id="UP000198769"/>
    </source>
</evidence>
<proteinExistence type="predicted"/>
<accession>A0A1I4WQ64</accession>
<name>A0A1I4WQ64_CHROL</name>
<evidence type="ECO:0000313" key="1">
    <source>
        <dbReference type="EMBL" id="SFN15577.1"/>
    </source>
</evidence>
<keyword evidence="2" id="KW-1185">Reference proteome</keyword>